<organism evidence="1 2">
    <name type="scientific">Lentzea flava</name>
    <dbReference type="NCBI Taxonomy" id="103732"/>
    <lineage>
        <taxon>Bacteria</taxon>
        <taxon>Bacillati</taxon>
        <taxon>Actinomycetota</taxon>
        <taxon>Actinomycetes</taxon>
        <taxon>Pseudonocardiales</taxon>
        <taxon>Pseudonocardiaceae</taxon>
        <taxon>Lentzea</taxon>
    </lineage>
</organism>
<reference evidence="2" key="1">
    <citation type="journal article" date="2019" name="Int. J. Syst. Evol. Microbiol.">
        <title>The Global Catalogue of Microorganisms (GCM) 10K type strain sequencing project: providing services to taxonomists for standard genome sequencing and annotation.</title>
        <authorList>
            <consortium name="The Broad Institute Genomics Platform"/>
            <consortium name="The Broad Institute Genome Sequencing Center for Infectious Disease"/>
            <person name="Wu L."/>
            <person name="Ma J."/>
        </authorList>
    </citation>
    <scope>NUCLEOTIDE SEQUENCE [LARGE SCALE GENOMIC DNA]</scope>
    <source>
        <strain evidence="2">JCM 3296</strain>
    </source>
</reference>
<comment type="caution">
    <text evidence="1">The sequence shown here is derived from an EMBL/GenBank/DDBJ whole genome shotgun (WGS) entry which is preliminary data.</text>
</comment>
<gene>
    <name evidence="1" type="ORF">GCM10010178_12280</name>
</gene>
<dbReference type="Proteomes" id="UP000649573">
    <property type="component" value="Unassembled WGS sequence"/>
</dbReference>
<keyword evidence="2" id="KW-1185">Reference proteome</keyword>
<proteinExistence type="predicted"/>
<dbReference type="RefSeq" id="WP_189252545.1">
    <property type="nucleotide sequence ID" value="NZ_BMRE01000002.1"/>
</dbReference>
<accession>A0ABQ2UCW2</accession>
<sequence>MATISGDQIQAAVEEFWFKRDEQTARLPDGGAAGGAARAGGHIGGFERVVKQLFVEAGVPESSIYVGTPTLPGHYRVAKQWDLVVIYEGNLVAAIEFKSQVGSVGKNYNNRFEEALGSATDVHAAQQEFEPFGQMSAWLGYVFILQESTETERPLRPARTLFPPDRVFEGLTYSQRYQTMIQRFFNHKVYQGGWFLTTKRDPDGGVSYDEPMANACAATFAAEIVGRVNVVMAAVAAEKKRCTKTGR</sequence>
<dbReference type="EMBL" id="BMRE01000002">
    <property type="protein sequence ID" value="GGU21582.1"/>
    <property type="molecule type" value="Genomic_DNA"/>
</dbReference>
<evidence type="ECO:0000313" key="1">
    <source>
        <dbReference type="EMBL" id="GGU21582.1"/>
    </source>
</evidence>
<dbReference type="InterPro" id="IPR007636">
    <property type="entry name" value="Restrct_endonuc_II_XhoI"/>
</dbReference>
<name>A0ABQ2UCW2_9PSEU</name>
<protein>
    <submittedName>
        <fullName evidence="1">Type-2 restriction enzyme</fullName>
    </submittedName>
</protein>
<evidence type="ECO:0000313" key="2">
    <source>
        <dbReference type="Proteomes" id="UP000649573"/>
    </source>
</evidence>
<dbReference type="Pfam" id="PF04555">
    <property type="entry name" value="XhoI"/>
    <property type="match status" value="1"/>
</dbReference>